<name>A0ABD1MFC8_9FABA</name>
<keyword evidence="3" id="KW-0812">Transmembrane</keyword>
<feature type="transmembrane region" description="Helical" evidence="3">
    <location>
        <begin position="49"/>
        <end position="68"/>
    </location>
</feature>
<accession>A0ABD1MFC8</accession>
<protein>
    <submittedName>
        <fullName evidence="4">Uncharacterized protein</fullName>
    </submittedName>
</protein>
<evidence type="ECO:0000313" key="5">
    <source>
        <dbReference type="Proteomes" id="UP001603857"/>
    </source>
</evidence>
<comment type="caution">
    <text evidence="4">The sequence shown here is derived from an EMBL/GenBank/DDBJ whole genome shotgun (WGS) entry which is preliminary data.</text>
</comment>
<evidence type="ECO:0000256" key="3">
    <source>
        <dbReference type="SAM" id="Phobius"/>
    </source>
</evidence>
<dbReference type="PANTHER" id="PTHR33144:SF45">
    <property type="entry name" value="TRANSPOSASE TNP1_EN_SPM-LIKE DOMAIN-CONTAINING PROTEIN"/>
    <property type="match status" value="1"/>
</dbReference>
<dbReference type="AlphaFoldDB" id="A0ABD1MFC8"/>
<evidence type="ECO:0000256" key="1">
    <source>
        <dbReference type="SAM" id="Coils"/>
    </source>
</evidence>
<proteinExistence type="predicted"/>
<feature type="coiled-coil region" evidence="1">
    <location>
        <begin position="227"/>
        <end position="254"/>
    </location>
</feature>
<keyword evidence="3" id="KW-0472">Membrane</keyword>
<sequence length="307" mass="34483">MGYEFPFEICALEVLEAICSLLDARTREFETPGYVALDELTSKKLDFSVVRFVIVIAILFLGHMVFFLSRFREQYKNNVYVNTIQANFVVNDEKHKQYILGSLGKKWKDKRCRRTAKAMDIANKNAANRAKLVIPYILGSKTLARKRDELEMIHGREFSSAEMYQLSHKKPDGTFVNEEARELHNTDETKSRVCEKEHPGYVRSIGLGVSPSQIIGSSSGATSSTTSFESNERIEQMQAEIQTLKAQVAEIDSLKAKVAEVDVLKQQIAFLMQHAKGDETPDLESPVNKRSSEGSHMPDGGNSPATI</sequence>
<dbReference type="Proteomes" id="UP001603857">
    <property type="component" value="Unassembled WGS sequence"/>
</dbReference>
<evidence type="ECO:0000313" key="4">
    <source>
        <dbReference type="EMBL" id="KAL2334512.1"/>
    </source>
</evidence>
<keyword evidence="5" id="KW-1185">Reference proteome</keyword>
<gene>
    <name evidence="4" type="ORF">Fmac_015725</name>
</gene>
<dbReference type="Pfam" id="PF03004">
    <property type="entry name" value="Transposase_24"/>
    <property type="match status" value="1"/>
</dbReference>
<keyword evidence="3" id="KW-1133">Transmembrane helix</keyword>
<organism evidence="4 5">
    <name type="scientific">Flemingia macrophylla</name>
    <dbReference type="NCBI Taxonomy" id="520843"/>
    <lineage>
        <taxon>Eukaryota</taxon>
        <taxon>Viridiplantae</taxon>
        <taxon>Streptophyta</taxon>
        <taxon>Embryophyta</taxon>
        <taxon>Tracheophyta</taxon>
        <taxon>Spermatophyta</taxon>
        <taxon>Magnoliopsida</taxon>
        <taxon>eudicotyledons</taxon>
        <taxon>Gunneridae</taxon>
        <taxon>Pentapetalae</taxon>
        <taxon>rosids</taxon>
        <taxon>fabids</taxon>
        <taxon>Fabales</taxon>
        <taxon>Fabaceae</taxon>
        <taxon>Papilionoideae</taxon>
        <taxon>50 kb inversion clade</taxon>
        <taxon>NPAAA clade</taxon>
        <taxon>indigoferoid/millettioid clade</taxon>
        <taxon>Phaseoleae</taxon>
        <taxon>Flemingia</taxon>
    </lineage>
</organism>
<keyword evidence="1" id="KW-0175">Coiled coil</keyword>
<evidence type="ECO:0000256" key="2">
    <source>
        <dbReference type="SAM" id="MobiDB-lite"/>
    </source>
</evidence>
<dbReference type="EMBL" id="JBGMDY010000005">
    <property type="protein sequence ID" value="KAL2334512.1"/>
    <property type="molecule type" value="Genomic_DNA"/>
</dbReference>
<feature type="region of interest" description="Disordered" evidence="2">
    <location>
        <begin position="275"/>
        <end position="307"/>
    </location>
</feature>
<dbReference type="PANTHER" id="PTHR33144">
    <property type="entry name" value="OS10G0409366 PROTEIN-RELATED"/>
    <property type="match status" value="1"/>
</dbReference>
<dbReference type="InterPro" id="IPR004252">
    <property type="entry name" value="Probable_transposase_24"/>
</dbReference>
<reference evidence="4 5" key="1">
    <citation type="submission" date="2024-08" db="EMBL/GenBank/DDBJ databases">
        <title>Insights into the chromosomal genome structure of Flemingia macrophylla.</title>
        <authorList>
            <person name="Ding Y."/>
            <person name="Zhao Y."/>
            <person name="Bi W."/>
            <person name="Wu M."/>
            <person name="Zhao G."/>
            <person name="Gong Y."/>
            <person name="Li W."/>
            <person name="Zhang P."/>
        </authorList>
    </citation>
    <scope>NUCLEOTIDE SEQUENCE [LARGE SCALE GENOMIC DNA]</scope>
    <source>
        <strain evidence="4">DYQJB</strain>
        <tissue evidence="4">Leaf</tissue>
    </source>
</reference>